<protein>
    <submittedName>
        <fullName evidence="9">LPXTG-motif cell wall-anchored protein</fullName>
    </submittedName>
</protein>
<evidence type="ECO:0000313" key="10">
    <source>
        <dbReference type="Proteomes" id="UP000568839"/>
    </source>
</evidence>
<dbReference type="RefSeq" id="WP_184404907.1">
    <property type="nucleotide sequence ID" value="NZ_JACHHJ010000004.1"/>
</dbReference>
<keyword evidence="4 7" id="KW-0732">Signal</keyword>
<feature type="transmembrane region" description="Helical" evidence="6">
    <location>
        <begin position="289"/>
        <end position="307"/>
    </location>
</feature>
<comment type="subcellular location">
    <subcellularLocation>
        <location evidence="1">Secreted</location>
        <location evidence="1">Cell wall</location>
        <topology evidence="1">Peptidoglycan-anchor</topology>
    </subcellularLocation>
</comment>
<dbReference type="Proteomes" id="UP000568839">
    <property type="component" value="Unassembled WGS sequence"/>
</dbReference>
<evidence type="ECO:0000259" key="8">
    <source>
        <dbReference type="Pfam" id="PF00746"/>
    </source>
</evidence>
<keyword evidence="6" id="KW-1133">Transmembrane helix</keyword>
<dbReference type="InterPro" id="IPR046720">
    <property type="entry name" value="DUF6612"/>
</dbReference>
<reference evidence="9 10" key="1">
    <citation type="submission" date="2020-08" db="EMBL/GenBank/DDBJ databases">
        <title>Genomic Encyclopedia of Type Strains, Phase IV (KMG-IV): sequencing the most valuable type-strain genomes for metagenomic binning, comparative biology and taxonomic classification.</title>
        <authorList>
            <person name="Goeker M."/>
        </authorList>
    </citation>
    <scope>NUCLEOTIDE SEQUENCE [LARGE SCALE GENOMIC DNA]</scope>
    <source>
        <strain evidence="9 10">DSM 21769</strain>
    </source>
</reference>
<keyword evidence="3" id="KW-0964">Secreted</keyword>
<evidence type="ECO:0000256" key="5">
    <source>
        <dbReference type="ARBA" id="ARBA00023088"/>
    </source>
</evidence>
<dbReference type="Gene3D" id="2.50.20.20">
    <property type="match status" value="1"/>
</dbReference>
<keyword evidence="6" id="KW-0472">Membrane</keyword>
<proteinExistence type="predicted"/>
<dbReference type="InterPro" id="IPR019931">
    <property type="entry name" value="LPXTG_anchor"/>
</dbReference>
<accession>A0A841PSV3</accession>
<evidence type="ECO:0000313" key="9">
    <source>
        <dbReference type="EMBL" id="MBB6450844.1"/>
    </source>
</evidence>
<feature type="signal peptide" evidence="7">
    <location>
        <begin position="1"/>
        <end position="25"/>
    </location>
</feature>
<comment type="caution">
    <text evidence="9">The sequence shown here is derived from an EMBL/GenBank/DDBJ whole genome shotgun (WGS) entry which is preliminary data.</text>
</comment>
<feature type="domain" description="Gram-positive cocci surface proteins LPxTG" evidence="8">
    <location>
        <begin position="277"/>
        <end position="310"/>
    </location>
</feature>
<evidence type="ECO:0000256" key="7">
    <source>
        <dbReference type="SAM" id="SignalP"/>
    </source>
</evidence>
<sequence>MVKKAVPLSLAALLVSGTASMQVSAEELSASEILQQSNEAMLELESYASETTMEQTMPDPLTDGESISITTHSEDEITLDPFAMHQVVTTSTPEEGEVTIESYWTEEGFFTEDPEEGWLKMPEDLSAGFDEMMEAAMASDHVAQAEALGEDMSVEDTGDEYVLTYEGDGEKLLQETEELLGSDMNGEDSSMFLEEFMDQVSFNDLSYEMTIDKDTYYMTGLVMDTDMDIDMDGESMNTTQSLEMSVYNFNGIEGISVPDHVVDEATPMEDMIEEEEGGELPDTASTHPLFALAGAAMAVVAGGLFFFRKRVVRA</sequence>
<organism evidence="9 10">
    <name type="scientific">Geomicrobium halophilum</name>
    <dbReference type="NCBI Taxonomy" id="549000"/>
    <lineage>
        <taxon>Bacteria</taxon>
        <taxon>Bacillati</taxon>
        <taxon>Bacillota</taxon>
        <taxon>Bacilli</taxon>
        <taxon>Bacillales</taxon>
        <taxon>Geomicrobium</taxon>
    </lineage>
</organism>
<dbReference type="EMBL" id="JACHHJ010000004">
    <property type="protein sequence ID" value="MBB6450844.1"/>
    <property type="molecule type" value="Genomic_DNA"/>
</dbReference>
<evidence type="ECO:0000256" key="4">
    <source>
        <dbReference type="ARBA" id="ARBA00022729"/>
    </source>
</evidence>
<keyword evidence="2" id="KW-0134">Cell wall</keyword>
<keyword evidence="10" id="KW-1185">Reference proteome</keyword>
<evidence type="ECO:0000256" key="1">
    <source>
        <dbReference type="ARBA" id="ARBA00004168"/>
    </source>
</evidence>
<keyword evidence="6" id="KW-0812">Transmembrane</keyword>
<feature type="chain" id="PRO_5032821705" evidence="7">
    <location>
        <begin position="26"/>
        <end position="314"/>
    </location>
</feature>
<dbReference type="NCBIfam" id="TIGR01167">
    <property type="entry name" value="LPXTG_anchor"/>
    <property type="match status" value="1"/>
</dbReference>
<evidence type="ECO:0000256" key="3">
    <source>
        <dbReference type="ARBA" id="ARBA00022525"/>
    </source>
</evidence>
<gene>
    <name evidence="9" type="ORF">HNR44_002834</name>
</gene>
<evidence type="ECO:0000256" key="2">
    <source>
        <dbReference type="ARBA" id="ARBA00022512"/>
    </source>
</evidence>
<dbReference type="AlphaFoldDB" id="A0A841PSV3"/>
<dbReference type="Pfam" id="PF00746">
    <property type="entry name" value="Gram_pos_anchor"/>
    <property type="match status" value="1"/>
</dbReference>
<dbReference type="Pfam" id="PF20316">
    <property type="entry name" value="DUF6612"/>
    <property type="match status" value="1"/>
</dbReference>
<keyword evidence="5" id="KW-0572">Peptidoglycan-anchor</keyword>
<name>A0A841PSV3_9BACL</name>
<evidence type="ECO:0000256" key="6">
    <source>
        <dbReference type="SAM" id="Phobius"/>
    </source>
</evidence>